<dbReference type="Proteomes" id="UP001150266">
    <property type="component" value="Unassembled WGS sequence"/>
</dbReference>
<evidence type="ECO:0008006" key="4">
    <source>
        <dbReference type="Google" id="ProtNLM"/>
    </source>
</evidence>
<keyword evidence="3" id="KW-1185">Reference proteome</keyword>
<evidence type="ECO:0000256" key="1">
    <source>
        <dbReference type="SAM" id="SignalP"/>
    </source>
</evidence>
<dbReference type="EMBL" id="JAOTPV010000008">
    <property type="protein sequence ID" value="KAJ4479148.1"/>
    <property type="molecule type" value="Genomic_DNA"/>
</dbReference>
<proteinExistence type="predicted"/>
<feature type="signal peptide" evidence="1">
    <location>
        <begin position="1"/>
        <end position="30"/>
    </location>
</feature>
<gene>
    <name evidence="2" type="ORF">J3R30DRAFT_3474623</name>
</gene>
<organism evidence="2 3">
    <name type="scientific">Lentinula aciculospora</name>
    <dbReference type="NCBI Taxonomy" id="153920"/>
    <lineage>
        <taxon>Eukaryota</taxon>
        <taxon>Fungi</taxon>
        <taxon>Dikarya</taxon>
        <taxon>Basidiomycota</taxon>
        <taxon>Agaricomycotina</taxon>
        <taxon>Agaricomycetes</taxon>
        <taxon>Agaricomycetidae</taxon>
        <taxon>Agaricales</taxon>
        <taxon>Marasmiineae</taxon>
        <taxon>Omphalotaceae</taxon>
        <taxon>Lentinula</taxon>
    </lineage>
</organism>
<evidence type="ECO:0000313" key="2">
    <source>
        <dbReference type="EMBL" id="KAJ4479148.1"/>
    </source>
</evidence>
<sequence>MCGASPTLTLACAFSLCLLCAFSLRHHTLSFHPLAHQLSCHACLSLEIASKLLKVIWFFSSIKKPLYISYIFPLYAPARATFLTRTRLESSGATTNIQVSYLTERQESQTQTGSQKCKKFYCSFCR</sequence>
<accession>A0A9W9DNJ1</accession>
<reference evidence="2" key="1">
    <citation type="submission" date="2022-08" db="EMBL/GenBank/DDBJ databases">
        <title>A Global Phylogenomic Analysis of the Shiitake Genus Lentinula.</title>
        <authorList>
            <consortium name="DOE Joint Genome Institute"/>
            <person name="Sierra-Patev S."/>
            <person name="Min B."/>
            <person name="Naranjo-Ortiz M."/>
            <person name="Looney B."/>
            <person name="Konkel Z."/>
            <person name="Slot J.C."/>
            <person name="Sakamoto Y."/>
            <person name="Steenwyk J.L."/>
            <person name="Rokas A."/>
            <person name="Carro J."/>
            <person name="Camarero S."/>
            <person name="Ferreira P."/>
            <person name="Molpeceres G."/>
            <person name="Ruiz-Duenas F.J."/>
            <person name="Serrano A."/>
            <person name="Henrissat B."/>
            <person name="Drula E."/>
            <person name="Hughes K.W."/>
            <person name="Mata J.L."/>
            <person name="Ishikawa N.K."/>
            <person name="Vargas-Isla R."/>
            <person name="Ushijima S."/>
            <person name="Smith C.A."/>
            <person name="Ahrendt S."/>
            <person name="Andreopoulos W."/>
            <person name="He G."/>
            <person name="Labutti K."/>
            <person name="Lipzen A."/>
            <person name="Ng V."/>
            <person name="Riley R."/>
            <person name="Sandor L."/>
            <person name="Barry K."/>
            <person name="Martinez A.T."/>
            <person name="Xiao Y."/>
            <person name="Gibbons J.G."/>
            <person name="Terashima K."/>
            <person name="Grigoriev I.V."/>
            <person name="Hibbett D.S."/>
        </authorList>
    </citation>
    <scope>NUCLEOTIDE SEQUENCE</scope>
    <source>
        <strain evidence="2">JLM2183</strain>
    </source>
</reference>
<comment type="caution">
    <text evidence="2">The sequence shown here is derived from an EMBL/GenBank/DDBJ whole genome shotgun (WGS) entry which is preliminary data.</text>
</comment>
<feature type="chain" id="PRO_5040950269" description="Secreted protein" evidence="1">
    <location>
        <begin position="31"/>
        <end position="126"/>
    </location>
</feature>
<keyword evidence="1" id="KW-0732">Signal</keyword>
<dbReference type="AlphaFoldDB" id="A0A9W9DNJ1"/>
<evidence type="ECO:0000313" key="3">
    <source>
        <dbReference type="Proteomes" id="UP001150266"/>
    </source>
</evidence>
<protein>
    <recommendedName>
        <fullName evidence="4">Secreted protein</fullName>
    </recommendedName>
</protein>
<name>A0A9W9DNJ1_9AGAR</name>